<evidence type="ECO:0000313" key="2">
    <source>
        <dbReference type="EMBL" id="AES08668.1"/>
    </source>
</evidence>
<reference evidence="2" key="1">
    <citation type="journal article" date="2013" name="J. Virol.">
        <title>Sequencing, annotation, and characterization of the influenza ferret infectome.</title>
        <authorList>
            <person name="Leon A.J."/>
            <person name="Banner D."/>
            <person name="Xu L."/>
            <person name="Ran L."/>
            <person name="Peng Z."/>
            <person name="Yi K."/>
            <person name="Chen C."/>
            <person name="Xu F."/>
            <person name="Huang J."/>
            <person name="Zhao Z."/>
            <person name="Lin Z."/>
            <person name="Huang S.H."/>
            <person name="Fang Y."/>
            <person name="Kelvin A.A."/>
            <person name="Ross T.M."/>
            <person name="Farooqui A."/>
            <person name="Kelvin D.J."/>
        </authorList>
    </citation>
    <scope>NUCLEOTIDE SEQUENCE</scope>
    <source>
        <tissue evidence="2">Lungs</tissue>
    </source>
</reference>
<feature type="non-terminal residue" evidence="2">
    <location>
        <position position="116"/>
    </location>
</feature>
<feature type="compositionally biased region" description="Basic and acidic residues" evidence="1">
    <location>
        <begin position="21"/>
        <end position="32"/>
    </location>
</feature>
<proteinExistence type="evidence at transcript level"/>
<accession>G9KUT9</accession>
<organism evidence="2">
    <name type="scientific">Mustela putorius furo</name>
    <name type="common">European domestic ferret</name>
    <name type="synonym">Mustela furo</name>
    <dbReference type="NCBI Taxonomy" id="9669"/>
    <lineage>
        <taxon>Eukaryota</taxon>
        <taxon>Metazoa</taxon>
        <taxon>Chordata</taxon>
        <taxon>Craniata</taxon>
        <taxon>Vertebrata</taxon>
        <taxon>Euteleostomi</taxon>
        <taxon>Mammalia</taxon>
        <taxon>Eutheria</taxon>
        <taxon>Laurasiatheria</taxon>
        <taxon>Carnivora</taxon>
        <taxon>Caniformia</taxon>
        <taxon>Musteloidea</taxon>
        <taxon>Mustelidae</taxon>
        <taxon>Mustelinae</taxon>
        <taxon>Mustela</taxon>
    </lineage>
</organism>
<feature type="region of interest" description="Disordered" evidence="1">
    <location>
        <begin position="65"/>
        <end position="95"/>
    </location>
</feature>
<sequence length="116" mass="12578">QREVLPDHHVRAVQGGAGRALQEEVQRQEQRRGCPRGAQAHRGQVPCHLRGDESHLVTHRISAHRHDQVHGLPQGTLRPIGPGQGQGRPCGPGGRVRLRVGLQARGHLRPEGAGGQ</sequence>
<evidence type="ECO:0000256" key="1">
    <source>
        <dbReference type="SAM" id="MobiDB-lite"/>
    </source>
</evidence>
<feature type="region of interest" description="Disordered" evidence="1">
    <location>
        <begin position="14"/>
        <end position="43"/>
    </location>
</feature>
<name>G9KUT9_MUSPF</name>
<feature type="non-terminal residue" evidence="2">
    <location>
        <position position="1"/>
    </location>
</feature>
<dbReference type="EMBL" id="JP020070">
    <property type="protein sequence ID" value="AES08668.1"/>
    <property type="molecule type" value="mRNA"/>
</dbReference>
<dbReference type="AlphaFoldDB" id="G9KUT9"/>
<feature type="compositionally biased region" description="Gly residues" evidence="1">
    <location>
        <begin position="82"/>
        <end position="94"/>
    </location>
</feature>
<protein>
    <submittedName>
        <fullName evidence="2">Tubulin polymerization promoting protein</fullName>
    </submittedName>
</protein>